<feature type="region of interest" description="Disordered" evidence="1">
    <location>
        <begin position="36"/>
        <end position="56"/>
    </location>
</feature>
<proteinExistence type="predicted"/>
<dbReference type="Proteomes" id="UP000238823">
    <property type="component" value="Unassembled WGS sequence"/>
</dbReference>
<gene>
    <name evidence="2" type="ORF">ENSA7_81680</name>
</gene>
<organism evidence="2 3">
    <name type="scientific">Enhygromyxa salina</name>
    <dbReference type="NCBI Taxonomy" id="215803"/>
    <lineage>
        <taxon>Bacteria</taxon>
        <taxon>Pseudomonadati</taxon>
        <taxon>Myxococcota</taxon>
        <taxon>Polyangia</taxon>
        <taxon>Nannocystales</taxon>
        <taxon>Nannocystaceae</taxon>
        <taxon>Enhygromyxa</taxon>
    </lineage>
</organism>
<accession>A0A2S9XHC4</accession>
<evidence type="ECO:0000256" key="1">
    <source>
        <dbReference type="SAM" id="MobiDB-lite"/>
    </source>
</evidence>
<dbReference type="AlphaFoldDB" id="A0A2S9XHC4"/>
<sequence>MAVDLEELAVAGRVAEHGGGEDLGDRRRNAELCDDRVEHERAPSQVSDDPLQEPRSADRDVLLVVQHGLGGSHVDDAAEFGLEELVAVLGLERRGPLDDLAGDGDVVGVEQRGEVGGQRLAVGILEATDLVVDRE</sequence>
<dbReference type="EMBL" id="PVNL01000160">
    <property type="protein sequence ID" value="PRP92263.1"/>
    <property type="molecule type" value="Genomic_DNA"/>
</dbReference>
<name>A0A2S9XHC4_9BACT</name>
<comment type="caution">
    <text evidence="2">The sequence shown here is derived from an EMBL/GenBank/DDBJ whole genome shotgun (WGS) entry which is preliminary data.</text>
</comment>
<evidence type="ECO:0000313" key="3">
    <source>
        <dbReference type="Proteomes" id="UP000238823"/>
    </source>
</evidence>
<reference evidence="2 3" key="1">
    <citation type="submission" date="2018-03" db="EMBL/GenBank/DDBJ databases">
        <title>Draft Genome Sequences of the Obligatory Marine Myxobacteria Enhygromyxa salina SWB007.</title>
        <authorList>
            <person name="Poehlein A."/>
            <person name="Moghaddam J.A."/>
            <person name="Harms H."/>
            <person name="Alanjari M."/>
            <person name="Koenig G.M."/>
            <person name="Daniel R."/>
            <person name="Schaeberle T.F."/>
        </authorList>
    </citation>
    <scope>NUCLEOTIDE SEQUENCE [LARGE SCALE GENOMIC DNA]</scope>
    <source>
        <strain evidence="2 3">SWB007</strain>
    </source>
</reference>
<evidence type="ECO:0000313" key="2">
    <source>
        <dbReference type="EMBL" id="PRP92263.1"/>
    </source>
</evidence>
<protein>
    <submittedName>
        <fullName evidence="2">Uncharacterized protein</fullName>
    </submittedName>
</protein>